<dbReference type="EMBL" id="CP003811">
    <property type="protein sequence ID" value="AIQ88024.1"/>
    <property type="molecule type" value="Genomic_DNA"/>
</dbReference>
<dbReference type="STRING" id="693986.MOC_0269"/>
<accession>A0A089Q084</accession>
<dbReference type="Pfam" id="PF03729">
    <property type="entry name" value="DUF308"/>
    <property type="match status" value="1"/>
</dbReference>
<protein>
    <submittedName>
        <fullName evidence="2">Protein of unassigned function</fullName>
    </submittedName>
</protein>
<organism evidence="2 3">
    <name type="scientific">Methylobacterium oryzae CBMB20</name>
    <dbReference type="NCBI Taxonomy" id="693986"/>
    <lineage>
        <taxon>Bacteria</taxon>
        <taxon>Pseudomonadati</taxon>
        <taxon>Pseudomonadota</taxon>
        <taxon>Alphaproteobacteria</taxon>
        <taxon>Hyphomicrobiales</taxon>
        <taxon>Methylobacteriaceae</taxon>
        <taxon>Methylobacterium</taxon>
    </lineage>
</organism>
<dbReference type="PANTHER" id="PTHR34989:SF1">
    <property type="entry name" value="PROTEIN HDED"/>
    <property type="match status" value="1"/>
</dbReference>
<evidence type="ECO:0000256" key="1">
    <source>
        <dbReference type="SAM" id="Phobius"/>
    </source>
</evidence>
<keyword evidence="1" id="KW-1133">Transmembrane helix</keyword>
<sequence>MGGTVTFGTLQTGAGRARGWLLAVGSLLLILGIVGLFMVVSLTIVSTLWYGVLLIAAGIAEIAEALAKPSEVEAWRSRVVRFFAGLLYLVGGLWAVFRPLEASLALTLVLGLTLIASGVARALWAIVHTTQLSRATVILFALLSMLLGAAIIAQWPYSGLWAIGLFVSCDLIAAGLSWAWIGLFGPPPVAPALASPGSGSATR</sequence>
<dbReference type="GO" id="GO:0005886">
    <property type="term" value="C:plasma membrane"/>
    <property type="evidence" value="ECO:0007669"/>
    <property type="project" value="TreeGrafter"/>
</dbReference>
<evidence type="ECO:0000313" key="3">
    <source>
        <dbReference type="Proteomes" id="UP000029492"/>
    </source>
</evidence>
<gene>
    <name evidence="2" type="ORF">MOC_0269</name>
</gene>
<dbReference type="AlphaFoldDB" id="A0A089Q084"/>
<feature type="transmembrane region" description="Helical" evidence="1">
    <location>
        <begin position="136"/>
        <end position="155"/>
    </location>
</feature>
<dbReference type="eggNOG" id="COG3247">
    <property type="taxonomic scope" value="Bacteria"/>
</dbReference>
<keyword evidence="1" id="KW-0472">Membrane</keyword>
<proteinExistence type="predicted"/>
<dbReference type="GeneID" id="96605258"/>
<name>A0A089Q084_9HYPH</name>
<dbReference type="Proteomes" id="UP000029492">
    <property type="component" value="Chromosome"/>
</dbReference>
<dbReference type="InterPro" id="IPR005325">
    <property type="entry name" value="DUF308_memb"/>
</dbReference>
<feature type="transmembrane region" description="Helical" evidence="1">
    <location>
        <begin position="79"/>
        <end position="97"/>
    </location>
</feature>
<keyword evidence="1" id="KW-0812">Transmembrane</keyword>
<feature type="transmembrane region" description="Helical" evidence="1">
    <location>
        <begin position="20"/>
        <end position="42"/>
    </location>
</feature>
<dbReference type="HOGENOM" id="CLU_091585_2_0_5"/>
<keyword evidence="3" id="KW-1185">Reference proteome</keyword>
<feature type="transmembrane region" description="Helical" evidence="1">
    <location>
        <begin position="103"/>
        <end position="124"/>
    </location>
</feature>
<feature type="transmembrane region" description="Helical" evidence="1">
    <location>
        <begin position="48"/>
        <end position="67"/>
    </location>
</feature>
<dbReference type="PANTHER" id="PTHR34989">
    <property type="entry name" value="PROTEIN HDED"/>
    <property type="match status" value="1"/>
</dbReference>
<dbReference type="RefSeq" id="WP_043350331.1">
    <property type="nucleotide sequence ID" value="NZ_CP003811.1"/>
</dbReference>
<reference evidence="2 3" key="1">
    <citation type="journal article" date="2014" name="PLoS ONE">
        <title>Genome Information of Methylobacterium oryzae, a Plant-Probiotic Methylotroph in the Phyllosphere.</title>
        <authorList>
            <person name="Kwak M.J."/>
            <person name="Jeong H."/>
            <person name="Madhaiyan M."/>
            <person name="Lee Y."/>
            <person name="Sa T.M."/>
            <person name="Oh T.K."/>
            <person name="Kim J.F."/>
        </authorList>
    </citation>
    <scope>NUCLEOTIDE SEQUENCE [LARGE SCALE GENOMIC DNA]</scope>
    <source>
        <strain evidence="2 3">CBMB20</strain>
    </source>
</reference>
<dbReference type="InterPro" id="IPR052712">
    <property type="entry name" value="Acid_resist_chaperone_HdeD"/>
</dbReference>
<feature type="transmembrane region" description="Helical" evidence="1">
    <location>
        <begin position="161"/>
        <end position="181"/>
    </location>
</feature>
<evidence type="ECO:0000313" key="2">
    <source>
        <dbReference type="EMBL" id="AIQ88024.1"/>
    </source>
</evidence>
<dbReference type="KEGG" id="mor:MOC_0269"/>